<comment type="caution">
    <text evidence="3">The sequence shown here is derived from an EMBL/GenBank/DDBJ whole genome shotgun (WGS) entry which is preliminary data.</text>
</comment>
<name>A0ABU8U654_9ACTN</name>
<protein>
    <submittedName>
        <fullName evidence="3">Uncharacterized protein</fullName>
    </submittedName>
</protein>
<proteinExistence type="predicted"/>
<feature type="region of interest" description="Disordered" evidence="1">
    <location>
        <begin position="24"/>
        <end position="67"/>
    </location>
</feature>
<evidence type="ECO:0000256" key="2">
    <source>
        <dbReference type="SAM" id="SignalP"/>
    </source>
</evidence>
<gene>
    <name evidence="3" type="ORF">WKI68_22170</name>
</gene>
<evidence type="ECO:0000313" key="3">
    <source>
        <dbReference type="EMBL" id="MEJ8643368.1"/>
    </source>
</evidence>
<feature type="chain" id="PRO_5046591910" evidence="2">
    <location>
        <begin position="19"/>
        <end position="67"/>
    </location>
</feature>
<reference evidence="3 4" key="1">
    <citation type="submission" date="2024-03" db="EMBL/GenBank/DDBJ databases">
        <title>Novel Streptomyces species of biotechnological and ecological value are a feature of Machair soil.</title>
        <authorList>
            <person name="Prole J.R."/>
            <person name="Goodfellow M."/>
            <person name="Allenby N."/>
            <person name="Ward A.C."/>
        </authorList>
    </citation>
    <scope>NUCLEOTIDE SEQUENCE [LARGE SCALE GENOMIC DNA]</scope>
    <source>
        <strain evidence="3 4">MS1.HAVA.3</strain>
    </source>
</reference>
<dbReference type="EMBL" id="JBBKAM010000002">
    <property type="protein sequence ID" value="MEJ8643368.1"/>
    <property type="molecule type" value="Genomic_DNA"/>
</dbReference>
<organism evidence="3 4">
    <name type="scientific">Streptomyces caledonius</name>
    <dbReference type="NCBI Taxonomy" id="3134107"/>
    <lineage>
        <taxon>Bacteria</taxon>
        <taxon>Bacillati</taxon>
        <taxon>Actinomycetota</taxon>
        <taxon>Actinomycetes</taxon>
        <taxon>Kitasatosporales</taxon>
        <taxon>Streptomycetaceae</taxon>
        <taxon>Streptomyces</taxon>
    </lineage>
</organism>
<evidence type="ECO:0000256" key="1">
    <source>
        <dbReference type="SAM" id="MobiDB-lite"/>
    </source>
</evidence>
<dbReference type="PROSITE" id="PS51257">
    <property type="entry name" value="PROKAR_LIPOPROTEIN"/>
    <property type="match status" value="1"/>
</dbReference>
<keyword evidence="2" id="KW-0732">Signal</keyword>
<evidence type="ECO:0000313" key="4">
    <source>
        <dbReference type="Proteomes" id="UP001382904"/>
    </source>
</evidence>
<keyword evidence="4" id="KW-1185">Reference proteome</keyword>
<accession>A0ABU8U654</accession>
<sequence length="67" mass="6963">MHRAPAVIVLAVALTACADVEGLQSEGDLGTVHAPQSLWKDIRPAPPEPGQEPGTAAVVPASPRCRR</sequence>
<dbReference type="Proteomes" id="UP001382904">
    <property type="component" value="Unassembled WGS sequence"/>
</dbReference>
<feature type="signal peptide" evidence="2">
    <location>
        <begin position="1"/>
        <end position="18"/>
    </location>
</feature>